<dbReference type="RefSeq" id="WP_144048564.1">
    <property type="nucleotide sequence ID" value="NZ_CP041614.1"/>
</dbReference>
<dbReference type="EMBL" id="CP041614">
    <property type="protein sequence ID" value="QDO86277.1"/>
    <property type="molecule type" value="Genomic_DNA"/>
</dbReference>
<proteinExistence type="predicted"/>
<name>A0ABX5X4J5_9GAMM</name>
<accession>A0ABX5X4J5</accession>
<sequence>MRLAQWQESFINALRQGGSDKGLLSLVDPVLASRLDVYRNNSLQALTAALSISFPICQQLVGEVCFSRLARDYIQTHPMLDSNLNCYGEAFPLFLHGITARRPEFEKVRYLAEVARLEWSLQLSYYAADNLDCQLIVQMAELAEEQHQDVVMQLRPDIFILESSFPLYEIWLAHQHEPSSIDNSDTEYFLSVSRDPFKPQVNLLSEQDFRLLDAIACGESLGEMTQRGLDMSSLPQWIARGWVCGFIVREWV</sequence>
<protein>
    <submittedName>
        <fullName evidence="2">DUF2063 domain-containing protein</fullName>
    </submittedName>
</protein>
<feature type="domain" description="Putative DNA-binding" evidence="1">
    <location>
        <begin position="5"/>
        <end position="95"/>
    </location>
</feature>
<dbReference type="Pfam" id="PF09836">
    <property type="entry name" value="DUF2063"/>
    <property type="match status" value="1"/>
</dbReference>
<dbReference type="InterPro" id="IPR044922">
    <property type="entry name" value="DUF2063_N_sf"/>
</dbReference>
<evidence type="ECO:0000259" key="1">
    <source>
        <dbReference type="Pfam" id="PF09836"/>
    </source>
</evidence>
<dbReference type="Proteomes" id="UP000315947">
    <property type="component" value="Chromosome"/>
</dbReference>
<organism evidence="2 3">
    <name type="scientific">Shewanella psychropiezotolerans</name>
    <dbReference type="NCBI Taxonomy" id="2593655"/>
    <lineage>
        <taxon>Bacteria</taxon>
        <taxon>Pseudomonadati</taxon>
        <taxon>Pseudomonadota</taxon>
        <taxon>Gammaproteobacteria</taxon>
        <taxon>Alteromonadales</taxon>
        <taxon>Shewanellaceae</taxon>
        <taxon>Shewanella</taxon>
    </lineage>
</organism>
<evidence type="ECO:0000313" key="2">
    <source>
        <dbReference type="EMBL" id="QDO86277.1"/>
    </source>
</evidence>
<dbReference type="Gene3D" id="1.10.150.690">
    <property type="entry name" value="DUF2063"/>
    <property type="match status" value="1"/>
</dbReference>
<reference evidence="2 3" key="1">
    <citation type="submission" date="2019-07" db="EMBL/GenBank/DDBJ databases">
        <title>Shewanella sp. YLB-06 whole genomic sequence.</title>
        <authorList>
            <person name="Yu L."/>
        </authorList>
    </citation>
    <scope>NUCLEOTIDE SEQUENCE [LARGE SCALE GENOMIC DNA]</scope>
    <source>
        <strain evidence="2 3">YLB-06</strain>
    </source>
</reference>
<dbReference type="InterPro" id="IPR018640">
    <property type="entry name" value="DUF2063"/>
</dbReference>
<evidence type="ECO:0000313" key="3">
    <source>
        <dbReference type="Proteomes" id="UP000315947"/>
    </source>
</evidence>
<gene>
    <name evidence="2" type="ORF">FM037_27215</name>
</gene>
<keyword evidence="3" id="KW-1185">Reference proteome</keyword>